<dbReference type="Gene3D" id="1.10.1510.10">
    <property type="entry name" value="Uncharacterised protein YqeY/AIM41 PF09424, N-terminal domain"/>
    <property type="match status" value="1"/>
</dbReference>
<dbReference type="EMBL" id="CP121694">
    <property type="protein sequence ID" value="WRO21273.1"/>
    <property type="molecule type" value="Genomic_DNA"/>
</dbReference>
<proteinExistence type="predicted"/>
<gene>
    <name evidence="1" type="ORF">MFMK1_001076</name>
</gene>
<evidence type="ECO:0000313" key="1">
    <source>
        <dbReference type="EMBL" id="WRO21273.1"/>
    </source>
</evidence>
<organism evidence="1 2">
    <name type="scientific">Metallumcola ferriviriculae</name>
    <dbReference type="NCBI Taxonomy" id="3039180"/>
    <lineage>
        <taxon>Bacteria</taxon>
        <taxon>Bacillati</taxon>
        <taxon>Bacillota</taxon>
        <taxon>Clostridia</taxon>
        <taxon>Neomoorellales</taxon>
        <taxon>Desulfitibacteraceae</taxon>
        <taxon>Metallumcola</taxon>
    </lineage>
</organism>
<dbReference type="InterPro" id="IPR042184">
    <property type="entry name" value="YqeY/Aim41_N"/>
</dbReference>
<dbReference type="Pfam" id="PF09424">
    <property type="entry name" value="YqeY"/>
    <property type="match status" value="1"/>
</dbReference>
<dbReference type="PANTHER" id="PTHR28055">
    <property type="entry name" value="ALTERED INHERITANCE OF MITOCHONDRIA PROTEIN 41, MITOCHONDRIAL"/>
    <property type="match status" value="1"/>
</dbReference>
<dbReference type="InterPro" id="IPR003789">
    <property type="entry name" value="Asn/Gln_tRNA_amidoTrase-B-like"/>
</dbReference>
<sequence length="149" mass="16685">MSLREKLVADVKIAMKARQAGKLELTTLRMVMAAIKNKEIDAKVEISDDDIIEIIVKGIKMRQESLVEYEKADREDQVEQLHQEIAILKRYLPEQLGEGEVRRLAEETIEAVGAQGPKDMGKVMGAMMPKVKGKADGKLVNKIVQELLS</sequence>
<evidence type="ECO:0000313" key="2">
    <source>
        <dbReference type="Proteomes" id="UP001329915"/>
    </source>
</evidence>
<dbReference type="SUPFAM" id="SSF89095">
    <property type="entry name" value="GatB/YqeY motif"/>
    <property type="match status" value="1"/>
</dbReference>
<name>A0AAU0UL00_9FIRM</name>
<dbReference type="InterPro" id="IPR019004">
    <property type="entry name" value="YqeY/Aim41"/>
</dbReference>
<protein>
    <submittedName>
        <fullName evidence="1">GatB/YqeY domain-containing protein</fullName>
    </submittedName>
</protein>
<reference evidence="1 2" key="1">
    <citation type="submission" date="2023-04" db="EMBL/GenBank/DDBJ databases">
        <authorList>
            <person name="Hsu D."/>
        </authorList>
    </citation>
    <scope>NUCLEOTIDE SEQUENCE [LARGE SCALE GENOMIC DNA]</scope>
    <source>
        <strain evidence="1 2">MK1</strain>
    </source>
</reference>
<dbReference type="PANTHER" id="PTHR28055:SF1">
    <property type="entry name" value="ALTERED INHERITANCE OF MITOCHONDRIA PROTEIN 41, MITOCHONDRIAL"/>
    <property type="match status" value="1"/>
</dbReference>
<dbReference type="AlphaFoldDB" id="A0AAU0UL00"/>
<dbReference type="Proteomes" id="UP001329915">
    <property type="component" value="Chromosome"/>
</dbReference>
<dbReference type="InterPro" id="IPR023168">
    <property type="entry name" value="GatB_Yqey_C_2"/>
</dbReference>
<dbReference type="RefSeq" id="WP_366924124.1">
    <property type="nucleotide sequence ID" value="NZ_CP121694.1"/>
</dbReference>
<accession>A0AAU0UL00</accession>
<dbReference type="KEGG" id="dbc:MFMK1_001076"/>
<keyword evidence="2" id="KW-1185">Reference proteome</keyword>
<dbReference type="GO" id="GO:0016884">
    <property type="term" value="F:carbon-nitrogen ligase activity, with glutamine as amido-N-donor"/>
    <property type="evidence" value="ECO:0007669"/>
    <property type="project" value="InterPro"/>
</dbReference>
<dbReference type="Gene3D" id="1.10.10.410">
    <property type="match status" value="1"/>
</dbReference>